<dbReference type="EMBL" id="NKHF01000056">
    <property type="protein sequence ID" value="PCK31343.1"/>
    <property type="molecule type" value="Genomic_DNA"/>
</dbReference>
<comment type="catalytic activity">
    <reaction evidence="1">
        <text>ATP + protein L-histidine = ADP + protein N-phospho-L-histidine.</text>
        <dbReference type="EC" id="2.7.13.3"/>
    </reaction>
</comment>
<evidence type="ECO:0000256" key="6">
    <source>
        <dbReference type="ARBA" id="ARBA00022840"/>
    </source>
</evidence>
<dbReference type="InterPro" id="IPR003594">
    <property type="entry name" value="HATPase_dom"/>
</dbReference>
<dbReference type="GO" id="GO:0000155">
    <property type="term" value="F:phosphorelay sensor kinase activity"/>
    <property type="evidence" value="ECO:0007669"/>
    <property type="project" value="InterPro"/>
</dbReference>
<dbReference type="AlphaFoldDB" id="A0A2A5JPG4"/>
<keyword evidence="6" id="KW-0067">ATP-binding</keyword>
<dbReference type="CDD" id="cd06225">
    <property type="entry name" value="HAMP"/>
    <property type="match status" value="1"/>
</dbReference>
<evidence type="ECO:0000313" key="11">
    <source>
        <dbReference type="Proteomes" id="UP000228621"/>
    </source>
</evidence>
<keyword evidence="8" id="KW-1133">Transmembrane helix</keyword>
<dbReference type="Pfam" id="PF02518">
    <property type="entry name" value="HATPase_c"/>
    <property type="match status" value="1"/>
</dbReference>
<dbReference type="InterPro" id="IPR050351">
    <property type="entry name" value="BphY/WalK/GraS-like"/>
</dbReference>
<evidence type="ECO:0000256" key="5">
    <source>
        <dbReference type="ARBA" id="ARBA00022777"/>
    </source>
</evidence>
<dbReference type="PROSITE" id="PS50109">
    <property type="entry name" value="HIS_KIN"/>
    <property type="match status" value="1"/>
</dbReference>
<dbReference type="GO" id="GO:0030295">
    <property type="term" value="F:protein kinase activator activity"/>
    <property type="evidence" value="ECO:0007669"/>
    <property type="project" value="TreeGrafter"/>
</dbReference>
<dbReference type="InterPro" id="IPR036890">
    <property type="entry name" value="HATPase_C_sf"/>
</dbReference>
<dbReference type="SUPFAM" id="SSF47384">
    <property type="entry name" value="Homodimeric domain of signal transducing histidine kinase"/>
    <property type="match status" value="1"/>
</dbReference>
<protein>
    <recommendedName>
        <fullName evidence="2">histidine kinase</fullName>
        <ecNumber evidence="2">2.7.13.3</ecNumber>
    </recommendedName>
</protein>
<dbReference type="SUPFAM" id="SSF55874">
    <property type="entry name" value="ATPase domain of HSP90 chaperone/DNA topoisomerase II/histidine kinase"/>
    <property type="match status" value="1"/>
</dbReference>
<dbReference type="GO" id="GO:0007234">
    <property type="term" value="P:osmosensory signaling via phosphorelay pathway"/>
    <property type="evidence" value="ECO:0007669"/>
    <property type="project" value="TreeGrafter"/>
</dbReference>
<evidence type="ECO:0000256" key="8">
    <source>
        <dbReference type="SAM" id="Phobius"/>
    </source>
</evidence>
<dbReference type="EC" id="2.7.13.3" evidence="2"/>
<reference evidence="11" key="1">
    <citation type="journal article" date="2019" name="Genome Announc.">
        <title>Draft Genome Sequence of Pseudoalteromonas piscicida Strain 36Y ROTHPW, an Hypersaline Seawater Isolate from the South Coast of Sonora, Mexico.</title>
        <authorList>
            <person name="Sanchez-Diaz R."/>
            <person name="Molina-Garza Z.J."/>
            <person name="Cruz-Suarez L.E."/>
            <person name="Selvin J."/>
            <person name="Kiran G.S."/>
            <person name="Ibarra-Gamez J.C."/>
            <person name="Gomez-Gil B."/>
            <person name="Galaviz-Silva L."/>
        </authorList>
    </citation>
    <scope>NUCLEOTIDE SEQUENCE [LARGE SCALE GENOMIC DNA]</scope>
    <source>
        <strain evidence="11">36Y_RITHPW</strain>
    </source>
</reference>
<keyword evidence="4" id="KW-0547">Nucleotide-binding</keyword>
<sequence length="431" mass="49084">MKTSQQQTIVIATSIILGFIPVWFLLEDHTWFFWVLLASLSIALLTQRLLSRESRAGWDALEVGLLNFKDGEFSTSITYDANNELGKLCQLFNETAEQLREEKQWIYQRELMLDKVLESSPQVLVLVDAQDVVVFANTSAKTFFNCEHRLEGEHFTHLLSAVPEELQQAATKQLDGLFSMQNATGESQMWHLANGELLLNNHFHKLYIFKQFTRELSRQEVQVWKKVIRIISHELNNSLGPISSMLHSGQILAERVDEPRLSRVFATIEERIVHLSEFVQGYGKFAKLPTPNMVTVDLQALCRDLQNHWTFRCQLKHTKLQADSTQIEQLLINLIKNATESGSELSEIWVHSEQRTTELYIWVLDRGEGMSEAVMANALVPFYSTKASGTGLGLALCREIVEAHNGQISLYNRDGNGLCVEIRLPNKTHGS</sequence>
<dbReference type="Proteomes" id="UP000228621">
    <property type="component" value="Unassembled WGS sequence"/>
</dbReference>
<dbReference type="OrthoDB" id="1931120at2"/>
<evidence type="ECO:0000256" key="7">
    <source>
        <dbReference type="ARBA" id="ARBA00023012"/>
    </source>
</evidence>
<comment type="caution">
    <text evidence="10">The sequence shown here is derived from an EMBL/GenBank/DDBJ whole genome shotgun (WGS) entry which is preliminary data.</text>
</comment>
<evidence type="ECO:0000256" key="2">
    <source>
        <dbReference type="ARBA" id="ARBA00012438"/>
    </source>
</evidence>
<dbReference type="Gene3D" id="3.30.565.10">
    <property type="entry name" value="Histidine kinase-like ATPase, C-terminal domain"/>
    <property type="match status" value="1"/>
</dbReference>
<feature type="domain" description="Histidine kinase" evidence="9">
    <location>
        <begin position="230"/>
        <end position="428"/>
    </location>
</feature>
<evidence type="ECO:0000256" key="4">
    <source>
        <dbReference type="ARBA" id="ARBA00022741"/>
    </source>
</evidence>
<keyword evidence="11" id="KW-1185">Reference proteome</keyword>
<organism evidence="10 11">
    <name type="scientific">Pseudoalteromonas piscicida</name>
    <dbReference type="NCBI Taxonomy" id="43662"/>
    <lineage>
        <taxon>Bacteria</taxon>
        <taxon>Pseudomonadati</taxon>
        <taxon>Pseudomonadota</taxon>
        <taxon>Gammaproteobacteria</taxon>
        <taxon>Alteromonadales</taxon>
        <taxon>Pseudoalteromonadaceae</taxon>
        <taxon>Pseudoalteromonas</taxon>
    </lineage>
</organism>
<dbReference type="SMART" id="SM00387">
    <property type="entry name" value="HATPase_c"/>
    <property type="match status" value="1"/>
</dbReference>
<keyword evidence="8" id="KW-0472">Membrane</keyword>
<name>A0A2A5JPG4_PSEO7</name>
<evidence type="ECO:0000256" key="3">
    <source>
        <dbReference type="ARBA" id="ARBA00022679"/>
    </source>
</evidence>
<evidence type="ECO:0000259" key="9">
    <source>
        <dbReference type="PROSITE" id="PS50109"/>
    </source>
</evidence>
<keyword evidence="7" id="KW-0902">Two-component regulatory system</keyword>
<evidence type="ECO:0000313" key="10">
    <source>
        <dbReference type="EMBL" id="PCK31343.1"/>
    </source>
</evidence>
<dbReference type="PANTHER" id="PTHR42878">
    <property type="entry name" value="TWO-COMPONENT HISTIDINE KINASE"/>
    <property type="match status" value="1"/>
</dbReference>
<dbReference type="InterPro" id="IPR036097">
    <property type="entry name" value="HisK_dim/P_sf"/>
</dbReference>
<proteinExistence type="predicted"/>
<dbReference type="RefSeq" id="WP_099642450.1">
    <property type="nucleotide sequence ID" value="NZ_NKHF01000056.1"/>
</dbReference>
<dbReference type="GO" id="GO:0005524">
    <property type="term" value="F:ATP binding"/>
    <property type="evidence" value="ECO:0007669"/>
    <property type="project" value="UniProtKB-KW"/>
</dbReference>
<accession>A0A2A5JPG4</accession>
<gene>
    <name evidence="10" type="ORF">CEX98_12755</name>
</gene>
<dbReference type="InterPro" id="IPR004358">
    <property type="entry name" value="Sig_transdc_His_kin-like_C"/>
</dbReference>
<dbReference type="PRINTS" id="PR00344">
    <property type="entry name" value="BCTRLSENSOR"/>
</dbReference>
<keyword evidence="5 10" id="KW-0418">Kinase</keyword>
<feature type="transmembrane region" description="Helical" evidence="8">
    <location>
        <begin position="31"/>
        <end position="50"/>
    </location>
</feature>
<dbReference type="InterPro" id="IPR005467">
    <property type="entry name" value="His_kinase_dom"/>
</dbReference>
<feature type="transmembrane region" description="Helical" evidence="8">
    <location>
        <begin position="7"/>
        <end position="25"/>
    </location>
</feature>
<keyword evidence="8" id="KW-0812">Transmembrane</keyword>
<dbReference type="PANTHER" id="PTHR42878:SF7">
    <property type="entry name" value="SENSOR HISTIDINE KINASE GLRK"/>
    <property type="match status" value="1"/>
</dbReference>
<evidence type="ECO:0000256" key="1">
    <source>
        <dbReference type="ARBA" id="ARBA00000085"/>
    </source>
</evidence>
<dbReference type="GO" id="GO:0000156">
    <property type="term" value="F:phosphorelay response regulator activity"/>
    <property type="evidence" value="ECO:0007669"/>
    <property type="project" value="TreeGrafter"/>
</dbReference>
<keyword evidence="3" id="KW-0808">Transferase</keyword>